<evidence type="ECO:0000313" key="1">
    <source>
        <dbReference type="EMBL" id="GAF82296.1"/>
    </source>
</evidence>
<comment type="caution">
    <text evidence="1">The sequence shown here is derived from an EMBL/GenBank/DDBJ whole genome shotgun (WGS) entry which is preliminary data.</text>
</comment>
<gene>
    <name evidence="1" type="ORF">S01H1_09204</name>
</gene>
<dbReference type="EMBL" id="BARS01004701">
    <property type="protein sequence ID" value="GAF82296.1"/>
    <property type="molecule type" value="Genomic_DNA"/>
</dbReference>
<organism evidence="1">
    <name type="scientific">marine sediment metagenome</name>
    <dbReference type="NCBI Taxonomy" id="412755"/>
    <lineage>
        <taxon>unclassified sequences</taxon>
        <taxon>metagenomes</taxon>
        <taxon>ecological metagenomes</taxon>
    </lineage>
</organism>
<proteinExistence type="predicted"/>
<dbReference type="AlphaFoldDB" id="X0T4L0"/>
<sequence length="85" mass="9800">MMQTFKVGQLVHLLKMEENFRLGTWETDRVKDIIGLITKVENPKSVAGRTTRERACYVKWSGDRSIKDDGWITSGWLELVESKDA</sequence>
<name>X0T4L0_9ZZZZ</name>
<protein>
    <submittedName>
        <fullName evidence="1">Uncharacterized protein</fullName>
    </submittedName>
</protein>
<reference evidence="1" key="1">
    <citation type="journal article" date="2014" name="Front. Microbiol.">
        <title>High frequency of phylogenetically diverse reductive dehalogenase-homologous genes in deep subseafloor sedimentary metagenomes.</title>
        <authorList>
            <person name="Kawai M."/>
            <person name="Futagami T."/>
            <person name="Toyoda A."/>
            <person name="Takaki Y."/>
            <person name="Nishi S."/>
            <person name="Hori S."/>
            <person name="Arai W."/>
            <person name="Tsubouchi T."/>
            <person name="Morono Y."/>
            <person name="Uchiyama I."/>
            <person name="Ito T."/>
            <person name="Fujiyama A."/>
            <person name="Inagaki F."/>
            <person name="Takami H."/>
        </authorList>
    </citation>
    <scope>NUCLEOTIDE SEQUENCE</scope>
    <source>
        <strain evidence="1">Expedition CK06-06</strain>
    </source>
</reference>
<accession>X0T4L0</accession>